<keyword evidence="3" id="KW-0804">Transcription</keyword>
<sequence length="258" mass="28272">MSVIEPSKSQYVQIAELLQRRIDDGTYPPGSVLPSEPDLANELNVSRVTVNKAVTLLRASGAVKVRRGAGTFVRSLPKIPRDAVARFAARGQGTGAGQVEITKLNLQSRTAYLHIGEVTAPPEVDRLLQLNGRPALVRSRVLFANEEPTQLADSYYPWALVKNSNLTEPDVGKGGSYGRLADLGHGPVRFTEDINVRMPTDDERRRLEIEPTLPVFEITHVAYAEGDQPVSVTIHVMPGHLWTLRYGWNDMAGEGAQG</sequence>
<dbReference type="SMART" id="SM00345">
    <property type="entry name" value="HTH_GNTR"/>
    <property type="match status" value="1"/>
</dbReference>
<dbReference type="PANTHER" id="PTHR44846:SF17">
    <property type="entry name" value="GNTR-FAMILY TRANSCRIPTIONAL REGULATOR"/>
    <property type="match status" value="1"/>
</dbReference>
<dbReference type="Gene3D" id="1.10.10.10">
    <property type="entry name" value="Winged helix-like DNA-binding domain superfamily/Winged helix DNA-binding domain"/>
    <property type="match status" value="1"/>
</dbReference>
<dbReference type="PRINTS" id="PR00035">
    <property type="entry name" value="HTHGNTR"/>
</dbReference>
<protein>
    <submittedName>
        <fullName evidence="5">GntR family transcriptional regulator</fullName>
    </submittedName>
</protein>
<dbReference type="Gene3D" id="3.40.1410.10">
    <property type="entry name" value="Chorismate lyase-like"/>
    <property type="match status" value="1"/>
</dbReference>
<dbReference type="EMBL" id="JBHSAY010000010">
    <property type="protein sequence ID" value="MFC4133180.1"/>
    <property type="molecule type" value="Genomic_DNA"/>
</dbReference>
<dbReference type="SMART" id="SM00866">
    <property type="entry name" value="UTRA"/>
    <property type="match status" value="1"/>
</dbReference>
<dbReference type="InterPro" id="IPR036388">
    <property type="entry name" value="WH-like_DNA-bd_sf"/>
</dbReference>
<dbReference type="RefSeq" id="WP_382190379.1">
    <property type="nucleotide sequence ID" value="NZ_JBHSAY010000010.1"/>
</dbReference>
<dbReference type="Pfam" id="PF00392">
    <property type="entry name" value="GntR"/>
    <property type="match status" value="1"/>
</dbReference>
<reference evidence="6" key="1">
    <citation type="journal article" date="2019" name="Int. J. Syst. Evol. Microbiol.">
        <title>The Global Catalogue of Microorganisms (GCM) 10K type strain sequencing project: providing services to taxonomists for standard genome sequencing and annotation.</title>
        <authorList>
            <consortium name="The Broad Institute Genomics Platform"/>
            <consortium name="The Broad Institute Genome Sequencing Center for Infectious Disease"/>
            <person name="Wu L."/>
            <person name="Ma J."/>
        </authorList>
    </citation>
    <scope>NUCLEOTIDE SEQUENCE [LARGE SCALE GENOMIC DNA]</scope>
    <source>
        <strain evidence="6">CGMCC 4.7289</strain>
    </source>
</reference>
<evidence type="ECO:0000313" key="5">
    <source>
        <dbReference type="EMBL" id="MFC4133180.1"/>
    </source>
</evidence>
<keyword evidence="6" id="KW-1185">Reference proteome</keyword>
<accession>A0ABV8LQX0</accession>
<dbReference type="CDD" id="cd07377">
    <property type="entry name" value="WHTH_GntR"/>
    <property type="match status" value="1"/>
</dbReference>
<dbReference type="PROSITE" id="PS50949">
    <property type="entry name" value="HTH_GNTR"/>
    <property type="match status" value="1"/>
</dbReference>
<proteinExistence type="predicted"/>
<keyword evidence="2" id="KW-0238">DNA-binding</keyword>
<dbReference type="InterPro" id="IPR050679">
    <property type="entry name" value="Bact_HTH_transcr_reg"/>
</dbReference>
<dbReference type="InterPro" id="IPR028978">
    <property type="entry name" value="Chorismate_lyase_/UTRA_dom_sf"/>
</dbReference>
<evidence type="ECO:0000256" key="2">
    <source>
        <dbReference type="ARBA" id="ARBA00023125"/>
    </source>
</evidence>
<keyword evidence="1" id="KW-0805">Transcription regulation</keyword>
<dbReference type="InterPro" id="IPR011663">
    <property type="entry name" value="UTRA"/>
</dbReference>
<dbReference type="SUPFAM" id="SSF46785">
    <property type="entry name" value="Winged helix' DNA-binding domain"/>
    <property type="match status" value="1"/>
</dbReference>
<gene>
    <name evidence="5" type="ORF">ACFOZ4_21435</name>
</gene>
<dbReference type="InterPro" id="IPR000524">
    <property type="entry name" value="Tscrpt_reg_HTH_GntR"/>
</dbReference>
<name>A0ABV8LQX0_9ACTN</name>
<evidence type="ECO:0000256" key="3">
    <source>
        <dbReference type="ARBA" id="ARBA00023163"/>
    </source>
</evidence>
<evidence type="ECO:0000313" key="6">
    <source>
        <dbReference type="Proteomes" id="UP001595816"/>
    </source>
</evidence>
<feature type="domain" description="HTH gntR-type" evidence="4">
    <location>
        <begin position="8"/>
        <end position="76"/>
    </location>
</feature>
<evidence type="ECO:0000259" key="4">
    <source>
        <dbReference type="PROSITE" id="PS50949"/>
    </source>
</evidence>
<dbReference type="PANTHER" id="PTHR44846">
    <property type="entry name" value="MANNOSYL-D-GLYCERATE TRANSPORT/METABOLISM SYSTEM REPRESSOR MNGR-RELATED"/>
    <property type="match status" value="1"/>
</dbReference>
<dbReference type="SUPFAM" id="SSF64288">
    <property type="entry name" value="Chorismate lyase-like"/>
    <property type="match status" value="1"/>
</dbReference>
<dbReference type="Pfam" id="PF07702">
    <property type="entry name" value="UTRA"/>
    <property type="match status" value="1"/>
</dbReference>
<evidence type="ECO:0000256" key="1">
    <source>
        <dbReference type="ARBA" id="ARBA00023015"/>
    </source>
</evidence>
<dbReference type="InterPro" id="IPR036390">
    <property type="entry name" value="WH_DNA-bd_sf"/>
</dbReference>
<comment type="caution">
    <text evidence="5">The sequence shown here is derived from an EMBL/GenBank/DDBJ whole genome shotgun (WGS) entry which is preliminary data.</text>
</comment>
<dbReference type="Proteomes" id="UP001595816">
    <property type="component" value="Unassembled WGS sequence"/>
</dbReference>
<organism evidence="5 6">
    <name type="scientific">Hamadaea flava</name>
    <dbReference type="NCBI Taxonomy" id="1742688"/>
    <lineage>
        <taxon>Bacteria</taxon>
        <taxon>Bacillati</taxon>
        <taxon>Actinomycetota</taxon>
        <taxon>Actinomycetes</taxon>
        <taxon>Micromonosporales</taxon>
        <taxon>Micromonosporaceae</taxon>
        <taxon>Hamadaea</taxon>
    </lineage>
</organism>